<keyword evidence="8" id="KW-1185">Reference proteome</keyword>
<dbReference type="PROSITE" id="PS50975">
    <property type="entry name" value="ATP_GRASP"/>
    <property type="match status" value="1"/>
</dbReference>
<gene>
    <name evidence="7" type="ORF">D5R93_08980</name>
</gene>
<dbReference type="EMBL" id="CP032514">
    <property type="protein sequence ID" value="AYD90100.1"/>
    <property type="molecule type" value="Genomic_DNA"/>
</dbReference>
<evidence type="ECO:0000256" key="2">
    <source>
        <dbReference type="ARBA" id="ARBA00022741"/>
    </source>
</evidence>
<organism evidence="7 8">
    <name type="scientific">Actinomyces lilanjuaniae</name>
    <dbReference type="NCBI Taxonomy" id="2321394"/>
    <lineage>
        <taxon>Bacteria</taxon>
        <taxon>Bacillati</taxon>
        <taxon>Actinomycetota</taxon>
        <taxon>Actinomycetes</taxon>
        <taxon>Actinomycetales</taxon>
        <taxon>Actinomycetaceae</taxon>
        <taxon>Actinomyces</taxon>
    </lineage>
</organism>
<evidence type="ECO:0000256" key="5">
    <source>
        <dbReference type="SAM" id="MobiDB-lite"/>
    </source>
</evidence>
<evidence type="ECO:0000313" key="7">
    <source>
        <dbReference type="EMBL" id="AYD90100.1"/>
    </source>
</evidence>
<dbReference type="SUPFAM" id="SSF56059">
    <property type="entry name" value="Glutathione synthetase ATP-binding domain-like"/>
    <property type="match status" value="1"/>
</dbReference>
<keyword evidence="3 4" id="KW-0067">ATP-binding</keyword>
<dbReference type="Gene3D" id="3.30.470.20">
    <property type="entry name" value="ATP-grasp fold, B domain"/>
    <property type="match status" value="1"/>
</dbReference>
<dbReference type="InterPro" id="IPR011761">
    <property type="entry name" value="ATP-grasp"/>
</dbReference>
<dbReference type="InterPro" id="IPR016185">
    <property type="entry name" value="PreATP-grasp_dom_sf"/>
</dbReference>
<dbReference type="InterPro" id="IPR040570">
    <property type="entry name" value="LAL_C2"/>
</dbReference>
<dbReference type="Proteomes" id="UP000273001">
    <property type="component" value="Chromosome"/>
</dbReference>
<dbReference type="SUPFAM" id="SSF52440">
    <property type="entry name" value="PreATP-grasp domain"/>
    <property type="match status" value="1"/>
</dbReference>
<proteinExistence type="predicted"/>
<evidence type="ECO:0000256" key="4">
    <source>
        <dbReference type="PROSITE-ProRule" id="PRU00409"/>
    </source>
</evidence>
<sequence>MTTAPGSLPGSPPPPAADHHGQRVLILGASLLQVPMIRRARDLGMRPVVVDMDPAAPGVCLAEEFHAVSTNDIDTVLDVARAHDIHGVATVGTDMPVRTIAAVAQALGLPGVSPTTALTCTDKAVMAQAFADASLPHPAFRTVSGMAELEEAVAQIGLPCILKPLDSSGSRGVIQVSSADQLPTALDYTRRVTRDVSPSGQVLVEELLTGPEISCEVLCIAGTAHVVALTDKATTGAPHFIETGHTQPAVLDAPTTAAVTSLVQDTVEATGITDGPAHIEMILTSTGPRLVELGARMAGDFVASHLVPLTTGVDFIGLVLRQACGEPIDPPMPRPQGGAVRFLDAPQGTLVSFRGLTQAHGLPGVREVLPLARAGQRIGGLHSSTDRVGVVIAQGKDHDDAARICEAARNLITVEVQP</sequence>
<reference evidence="7 8" key="1">
    <citation type="submission" date="2018-09" db="EMBL/GenBank/DDBJ databases">
        <authorList>
            <person name="Li J."/>
        </authorList>
    </citation>
    <scope>NUCLEOTIDE SEQUENCE [LARGE SCALE GENOMIC DNA]</scope>
    <source>
        <strain evidence="7 8">2129</strain>
    </source>
</reference>
<dbReference type="Pfam" id="PF13535">
    <property type="entry name" value="ATP-grasp_4"/>
    <property type="match status" value="1"/>
</dbReference>
<keyword evidence="2 4" id="KW-0547">Nucleotide-binding</keyword>
<keyword evidence="1" id="KW-0436">Ligase</keyword>
<evidence type="ECO:0000259" key="6">
    <source>
        <dbReference type="PROSITE" id="PS50975"/>
    </source>
</evidence>
<evidence type="ECO:0000256" key="3">
    <source>
        <dbReference type="ARBA" id="ARBA00022840"/>
    </source>
</evidence>
<name>A0ABM6Z4J6_9ACTO</name>
<dbReference type="RefSeq" id="WP_120204809.1">
    <property type="nucleotide sequence ID" value="NZ_CP032514.1"/>
</dbReference>
<feature type="region of interest" description="Disordered" evidence="5">
    <location>
        <begin position="1"/>
        <end position="20"/>
    </location>
</feature>
<dbReference type="Gene3D" id="3.30.1490.20">
    <property type="entry name" value="ATP-grasp fold, A domain"/>
    <property type="match status" value="1"/>
</dbReference>
<dbReference type="PANTHER" id="PTHR43585">
    <property type="entry name" value="FUMIPYRROLE BIOSYNTHESIS PROTEIN C"/>
    <property type="match status" value="1"/>
</dbReference>
<dbReference type="PANTHER" id="PTHR43585:SF2">
    <property type="entry name" value="ATP-GRASP ENZYME FSQD"/>
    <property type="match status" value="1"/>
</dbReference>
<evidence type="ECO:0000256" key="1">
    <source>
        <dbReference type="ARBA" id="ARBA00022598"/>
    </source>
</evidence>
<accession>A0ABM6Z4J6</accession>
<feature type="domain" description="ATP-grasp" evidence="6">
    <location>
        <begin position="127"/>
        <end position="324"/>
    </location>
</feature>
<dbReference type="InterPro" id="IPR052032">
    <property type="entry name" value="ATP-dep_AA_Ligase"/>
</dbReference>
<dbReference type="Pfam" id="PF18603">
    <property type="entry name" value="LAL_C2"/>
    <property type="match status" value="1"/>
</dbReference>
<protein>
    <submittedName>
        <fullName evidence="7">ATP-grasp domain-containing protein</fullName>
    </submittedName>
</protein>
<dbReference type="Gene3D" id="3.40.50.20">
    <property type="match status" value="1"/>
</dbReference>
<dbReference type="InterPro" id="IPR013815">
    <property type="entry name" value="ATP_grasp_subdomain_1"/>
</dbReference>
<evidence type="ECO:0000313" key="8">
    <source>
        <dbReference type="Proteomes" id="UP000273001"/>
    </source>
</evidence>